<proteinExistence type="predicted"/>
<evidence type="ECO:0000313" key="2">
    <source>
        <dbReference type="Proteomes" id="UP000315400"/>
    </source>
</evidence>
<dbReference type="Gene3D" id="3.40.50.300">
    <property type="entry name" value="P-loop containing nucleotide triphosphate hydrolases"/>
    <property type="match status" value="1"/>
</dbReference>
<accession>A0A540VQG0</accession>
<dbReference type="Pfam" id="PF03237">
    <property type="entry name" value="Terminase_6N"/>
    <property type="match status" value="1"/>
</dbReference>
<gene>
    <name evidence="1" type="ORF">FKY71_10865</name>
</gene>
<dbReference type="InterPro" id="IPR027417">
    <property type="entry name" value="P-loop_NTPase"/>
</dbReference>
<dbReference type="AlphaFoldDB" id="A0A540VQG0"/>
<evidence type="ECO:0000313" key="1">
    <source>
        <dbReference type="EMBL" id="TQE98999.1"/>
    </source>
</evidence>
<reference evidence="1 2" key="1">
    <citation type="submission" date="2019-06" db="EMBL/GenBank/DDBJ databases">
        <title>Metagenome assembled Genome of Spiribacter salinus SL48-SHIP from the microbial mat of Salt Lake 48 (Novosibirsk region, Russia).</title>
        <authorList>
            <person name="Shipova A."/>
            <person name="Rozanov A.S."/>
            <person name="Bryanskaya A.V."/>
            <person name="Peltek S.E."/>
        </authorList>
    </citation>
    <scope>NUCLEOTIDE SEQUENCE [LARGE SCALE GENOMIC DNA]</scope>
    <source>
        <strain evidence="1">SL48-SHIP-2</strain>
    </source>
</reference>
<name>A0A540VQG0_9GAMM</name>
<protein>
    <submittedName>
        <fullName evidence="1">Uncharacterized protein</fullName>
    </submittedName>
</protein>
<sequence>MTDDVRADLAYALDASRLMGEAIEAAPDGWQRRTLRRSHKRVLMLVTRQGGKSTTTAAKAMHKALYTPGSLTLLVSPSQRQSGELFSKVTDVYNAAGAPVPALRASALRMELQNGSRIIALPGSEKTIRGYSGVDLLVIDEAARVLDDLYYSVRPMLAVSDGELVCMSTPWGKRGWFYDEWTDPEATEWTRIKVTADACPRITETFLEEERRKLGEWWFRQEYYCEFSDTVDSLFSTDDIDGAFSDDVAPLFAEEEAEPEAPSVSDHITPLSL</sequence>
<organism evidence="1 2">
    <name type="scientific">Spiribacter salinus</name>
    <dbReference type="NCBI Taxonomy" id="1335746"/>
    <lineage>
        <taxon>Bacteria</taxon>
        <taxon>Pseudomonadati</taxon>
        <taxon>Pseudomonadota</taxon>
        <taxon>Gammaproteobacteria</taxon>
        <taxon>Chromatiales</taxon>
        <taxon>Ectothiorhodospiraceae</taxon>
        <taxon>Spiribacter</taxon>
    </lineage>
</organism>
<comment type="caution">
    <text evidence="1">The sequence shown here is derived from an EMBL/GenBank/DDBJ whole genome shotgun (WGS) entry which is preliminary data.</text>
</comment>
<dbReference type="Proteomes" id="UP000315400">
    <property type="component" value="Unassembled WGS sequence"/>
</dbReference>
<dbReference type="EMBL" id="VIFK01000103">
    <property type="protein sequence ID" value="TQE98999.1"/>
    <property type="molecule type" value="Genomic_DNA"/>
</dbReference>